<sequence length="787" mass="87928">MASQDNTQKRRRMANPCDICRRQKVRCDSSVMPDGKCTNCKSFNSECTHNTPRGRGNKGTRRVRTEDTDPVVIPEETPQVHSGAKIAQSVSQTVQKESTPPRATTKDIVDGLLREIYAPPPDRESAVTLLLEVSRYARSLEMDLDTSRQAQSPASSSDSGSSTTAISTASLAPESDRGYEQTGEEVLVDIQKLPEHIKRVTLDGADRRFFGKNSSIAFLNAAVKPSGGLPGPRLTRPIYWTPVPWENPPDPPVNYEFPPDDLLQHLVNIYFQQINIFWPILHRPSFEKSLADGLHRRDPLFGAVVLAVCSVASRNSPDPRVLLTCEHGGLSAGWRWFRQIRRPFTGQTVKGATLYELQLCCLYITFQQSCGQYECCWILCGTGILQAQDIGALRARSPDTPPTIEDELIKRVCYYLSIFDSVSSACFGRPRVRLPDDLELPIACDDEWLGHPDERLAFRQPEGRPAVGEFFNAYIELFKIFTMTWRGAGTRQDFTGTRVLEPETLAELDSRLNQWAREIPEHLLWNPYQENDVFFAQSAALYAAFYYVQVLIHRPFIQAKSTSAFRSLAICTNAARSCATVAGVKARRAFAPNYYFVKSVFDCAIVLLLNVSGASKTGLTLDVDRELVDVYKFMEFLRLTESRYQNAGRLYDCLCEVLSASKLPLPPQSPVQLPPAPAPTKPVEELTAAAPGPWPELPMAVEDLSSLPIYESFRFGDAQQDVNMRDISFAEVDAGGLPYQNYTNIKPLSAEMDTDHYLSYWMPYLSTVDGVTQAMQNASSLVASFDS</sequence>
<name>A0AAW0D271_9AGAR</name>
<dbReference type="Proteomes" id="UP001362999">
    <property type="component" value="Unassembled WGS sequence"/>
</dbReference>
<dbReference type="PROSITE" id="PS50048">
    <property type="entry name" value="ZN2_CY6_FUNGAL_2"/>
    <property type="match status" value="1"/>
</dbReference>
<feature type="region of interest" description="Disordered" evidence="5">
    <location>
        <begin position="78"/>
        <end position="104"/>
    </location>
</feature>
<dbReference type="InterPro" id="IPR036864">
    <property type="entry name" value="Zn2-C6_fun-type_DNA-bd_sf"/>
</dbReference>
<evidence type="ECO:0000313" key="7">
    <source>
        <dbReference type="EMBL" id="KAK7045024.1"/>
    </source>
</evidence>
<dbReference type="GO" id="GO:0006351">
    <property type="term" value="P:DNA-templated transcription"/>
    <property type="evidence" value="ECO:0007669"/>
    <property type="project" value="InterPro"/>
</dbReference>
<dbReference type="GO" id="GO:0008270">
    <property type="term" value="F:zinc ion binding"/>
    <property type="evidence" value="ECO:0007669"/>
    <property type="project" value="InterPro"/>
</dbReference>
<evidence type="ECO:0000256" key="3">
    <source>
        <dbReference type="ARBA" id="ARBA00023125"/>
    </source>
</evidence>
<keyword evidence="4" id="KW-0539">Nucleus</keyword>
<dbReference type="CDD" id="cd00067">
    <property type="entry name" value="GAL4"/>
    <property type="match status" value="1"/>
</dbReference>
<evidence type="ECO:0000256" key="5">
    <source>
        <dbReference type="SAM" id="MobiDB-lite"/>
    </source>
</evidence>
<comment type="subcellular location">
    <subcellularLocation>
        <location evidence="1">Nucleus</location>
    </subcellularLocation>
</comment>
<dbReference type="EMBL" id="JAWWNJ010000011">
    <property type="protein sequence ID" value="KAK7045024.1"/>
    <property type="molecule type" value="Genomic_DNA"/>
</dbReference>
<keyword evidence="8" id="KW-1185">Reference proteome</keyword>
<dbReference type="Gene3D" id="4.10.240.10">
    <property type="entry name" value="Zn(2)-C6 fungal-type DNA-binding domain"/>
    <property type="match status" value="1"/>
</dbReference>
<dbReference type="InterPro" id="IPR050987">
    <property type="entry name" value="AtrR-like"/>
</dbReference>
<feature type="compositionally biased region" description="Low complexity" evidence="5">
    <location>
        <begin position="147"/>
        <end position="170"/>
    </location>
</feature>
<feature type="domain" description="Zn(2)-C6 fungal-type" evidence="6">
    <location>
        <begin position="16"/>
        <end position="49"/>
    </location>
</feature>
<protein>
    <submittedName>
        <fullName evidence="7">Fungal-trans domain-containing protein</fullName>
    </submittedName>
</protein>
<evidence type="ECO:0000256" key="2">
    <source>
        <dbReference type="ARBA" id="ARBA00022723"/>
    </source>
</evidence>
<dbReference type="InterPro" id="IPR007219">
    <property type="entry name" value="XnlR_reg_dom"/>
</dbReference>
<feature type="region of interest" description="Disordered" evidence="5">
    <location>
        <begin position="144"/>
        <end position="182"/>
    </location>
</feature>
<dbReference type="PANTHER" id="PTHR46910:SF3">
    <property type="entry name" value="HALOTOLERANCE PROTEIN 9-RELATED"/>
    <property type="match status" value="1"/>
</dbReference>
<dbReference type="Pfam" id="PF04082">
    <property type="entry name" value="Fungal_trans"/>
    <property type="match status" value="1"/>
</dbReference>
<feature type="compositionally biased region" description="Polar residues" evidence="5">
    <location>
        <begin position="88"/>
        <end position="102"/>
    </location>
</feature>
<gene>
    <name evidence="7" type="ORF">R3P38DRAFT_2882179</name>
</gene>
<accession>A0AAW0D271</accession>
<dbReference type="SUPFAM" id="SSF57701">
    <property type="entry name" value="Zn2/Cys6 DNA-binding domain"/>
    <property type="match status" value="1"/>
</dbReference>
<evidence type="ECO:0000313" key="8">
    <source>
        <dbReference type="Proteomes" id="UP001362999"/>
    </source>
</evidence>
<dbReference type="PROSITE" id="PS00463">
    <property type="entry name" value="ZN2_CY6_FUNGAL_1"/>
    <property type="match status" value="1"/>
</dbReference>
<dbReference type="GO" id="GO:0005634">
    <property type="term" value="C:nucleus"/>
    <property type="evidence" value="ECO:0007669"/>
    <property type="project" value="UniProtKB-SubCell"/>
</dbReference>
<dbReference type="AlphaFoldDB" id="A0AAW0D271"/>
<evidence type="ECO:0000256" key="1">
    <source>
        <dbReference type="ARBA" id="ARBA00004123"/>
    </source>
</evidence>
<dbReference type="Pfam" id="PF00172">
    <property type="entry name" value="Zn_clus"/>
    <property type="match status" value="1"/>
</dbReference>
<evidence type="ECO:0000259" key="6">
    <source>
        <dbReference type="PROSITE" id="PS50048"/>
    </source>
</evidence>
<organism evidence="7 8">
    <name type="scientific">Favolaschia claudopus</name>
    <dbReference type="NCBI Taxonomy" id="2862362"/>
    <lineage>
        <taxon>Eukaryota</taxon>
        <taxon>Fungi</taxon>
        <taxon>Dikarya</taxon>
        <taxon>Basidiomycota</taxon>
        <taxon>Agaricomycotina</taxon>
        <taxon>Agaricomycetes</taxon>
        <taxon>Agaricomycetidae</taxon>
        <taxon>Agaricales</taxon>
        <taxon>Marasmiineae</taxon>
        <taxon>Mycenaceae</taxon>
        <taxon>Favolaschia</taxon>
    </lineage>
</organism>
<dbReference type="PANTHER" id="PTHR46910">
    <property type="entry name" value="TRANSCRIPTION FACTOR PDR1"/>
    <property type="match status" value="1"/>
</dbReference>
<dbReference type="SMART" id="SM00906">
    <property type="entry name" value="Fungal_trans"/>
    <property type="match status" value="1"/>
</dbReference>
<reference evidence="7 8" key="1">
    <citation type="journal article" date="2024" name="J Genomics">
        <title>Draft genome sequencing and assembly of Favolaschia claudopus CIRM-BRFM 2984 isolated from oak limbs.</title>
        <authorList>
            <person name="Navarro D."/>
            <person name="Drula E."/>
            <person name="Chaduli D."/>
            <person name="Cazenave R."/>
            <person name="Ahrendt S."/>
            <person name="Wang J."/>
            <person name="Lipzen A."/>
            <person name="Daum C."/>
            <person name="Barry K."/>
            <person name="Grigoriev I.V."/>
            <person name="Favel A."/>
            <person name="Rosso M.N."/>
            <person name="Martin F."/>
        </authorList>
    </citation>
    <scope>NUCLEOTIDE SEQUENCE [LARGE SCALE GENOMIC DNA]</scope>
    <source>
        <strain evidence="7 8">CIRM-BRFM 2984</strain>
    </source>
</reference>
<proteinExistence type="predicted"/>
<dbReference type="InterPro" id="IPR001138">
    <property type="entry name" value="Zn2Cys6_DnaBD"/>
</dbReference>
<dbReference type="SMART" id="SM00066">
    <property type="entry name" value="GAL4"/>
    <property type="match status" value="1"/>
</dbReference>
<keyword evidence="2" id="KW-0479">Metal-binding</keyword>
<dbReference type="CDD" id="cd12148">
    <property type="entry name" value="fungal_TF_MHR"/>
    <property type="match status" value="1"/>
</dbReference>
<dbReference type="GO" id="GO:0000981">
    <property type="term" value="F:DNA-binding transcription factor activity, RNA polymerase II-specific"/>
    <property type="evidence" value="ECO:0007669"/>
    <property type="project" value="InterPro"/>
</dbReference>
<keyword evidence="3" id="KW-0238">DNA-binding</keyword>
<comment type="caution">
    <text evidence="7">The sequence shown here is derived from an EMBL/GenBank/DDBJ whole genome shotgun (WGS) entry which is preliminary data.</text>
</comment>
<dbReference type="GO" id="GO:0003677">
    <property type="term" value="F:DNA binding"/>
    <property type="evidence" value="ECO:0007669"/>
    <property type="project" value="UniProtKB-KW"/>
</dbReference>
<evidence type="ECO:0000256" key="4">
    <source>
        <dbReference type="ARBA" id="ARBA00023242"/>
    </source>
</evidence>